<evidence type="ECO:0000313" key="4">
    <source>
        <dbReference type="Proteomes" id="UP001190700"/>
    </source>
</evidence>
<gene>
    <name evidence="3" type="ORF">CYMTET_17820</name>
</gene>
<evidence type="ECO:0000313" key="3">
    <source>
        <dbReference type="EMBL" id="KAK3273974.1"/>
    </source>
</evidence>
<dbReference type="PANTHER" id="PTHR23099">
    <property type="entry name" value="TRANSCRIPTIONAL REGULATOR"/>
    <property type="match status" value="1"/>
</dbReference>
<feature type="compositionally biased region" description="Polar residues" evidence="1">
    <location>
        <begin position="268"/>
        <end position="288"/>
    </location>
</feature>
<dbReference type="EMBL" id="LGRX02008073">
    <property type="protein sequence ID" value="KAK3273974.1"/>
    <property type="molecule type" value="Genomic_DNA"/>
</dbReference>
<feature type="compositionally biased region" description="Polar residues" evidence="1">
    <location>
        <begin position="89"/>
        <end position="106"/>
    </location>
</feature>
<sequence length="847" mass="91627">MELISTGINALKSEGDPSHLLWSLLEDKLRGKVSAQQGLLVLDTLARVMDTNEFPAEAPQPEASHAPSDEVRCSSARSDTRVLHRENWRNTGRTTSPGGAKNQYSSRKTRLVVSLDSDDELDGMRSRATPQAERPTGASIERSFTGDNNTNSVESSPDTYTPTPKLKSRTLQLTSPTDSIIERLGGRLESDLTIETPASDYSNEGSEDESVTAQPRTRNTVLGSGSTEDCSLASLGDTSRPNNAKLAVVTANVDVLSDGLKIGFDPSSPTETGSTVQEHQGFTSSQAITRRVVTGLESDDDQEEEACPSPSDTLARVAVEAEEKDASLWSVSLRGPAAEMWDVRTASTPESVSKNVKSEEKGEADSCTRRPRWSMRVLGSESEDEDSSFQRGGDDEGSRANIMEGNNAVSGGHGVANSLQPTESDSTGEWPRDELGESKTTTVRRRLVIGLESDEDDDDDQGTARGNAPAALPELEASLRSIRLASEGDPEVWDVRRVPNNNLPLHSASPAGLAGALAATSPPVASGMILIDSDDDDDDDVCLYWSSTPAPLVKTLQDSHQMLPPGSANAENVPPMDFNRTPSQGETPKPMGKPLPSLPPGLPATPVTSNPAVTPKQTPSGRNGGRAAFQRQRGELAYDLFKEYNARIFEGRLPSDLEITWNVNLKTTAGITKYRLKDGVHSAKVELSTKVLDDRAKLASTLCHELCHVAAWLIDHVAKPAHGTVFKKWGGKAMTQYPDLNVSTCHNYEIHYPFRYTCRNDSCKKEYRRHSKSINMATQCCGLCKGALEFTGKFNSDGTPAAVRKASAFSLFVKDKFGEIKSSLGPGTPHKEVMMAVSARWKESRGE</sequence>
<protein>
    <recommendedName>
        <fullName evidence="2">SprT-like domain-containing protein</fullName>
    </recommendedName>
</protein>
<feature type="compositionally biased region" description="Polar residues" evidence="1">
    <location>
        <begin position="606"/>
        <end position="621"/>
    </location>
</feature>
<feature type="region of interest" description="Disordered" evidence="1">
    <location>
        <begin position="342"/>
        <end position="472"/>
    </location>
</feature>
<feature type="compositionally biased region" description="Basic and acidic residues" evidence="1">
    <location>
        <begin position="67"/>
        <end position="88"/>
    </location>
</feature>
<reference evidence="3 4" key="1">
    <citation type="journal article" date="2015" name="Genome Biol. Evol.">
        <title>Comparative Genomics of a Bacterivorous Green Alga Reveals Evolutionary Causalities and Consequences of Phago-Mixotrophic Mode of Nutrition.</title>
        <authorList>
            <person name="Burns J.A."/>
            <person name="Paasch A."/>
            <person name="Narechania A."/>
            <person name="Kim E."/>
        </authorList>
    </citation>
    <scope>NUCLEOTIDE SEQUENCE [LARGE SCALE GENOMIC DNA]</scope>
    <source>
        <strain evidence="3 4">PLY_AMNH</strain>
    </source>
</reference>
<dbReference type="SMART" id="SM00731">
    <property type="entry name" value="SprT"/>
    <property type="match status" value="1"/>
</dbReference>
<feature type="region of interest" description="Disordered" evidence="1">
    <location>
        <begin position="564"/>
        <end position="628"/>
    </location>
</feature>
<organism evidence="3 4">
    <name type="scientific">Cymbomonas tetramitiformis</name>
    <dbReference type="NCBI Taxonomy" id="36881"/>
    <lineage>
        <taxon>Eukaryota</taxon>
        <taxon>Viridiplantae</taxon>
        <taxon>Chlorophyta</taxon>
        <taxon>Pyramimonadophyceae</taxon>
        <taxon>Pyramimonadales</taxon>
        <taxon>Pyramimonadaceae</taxon>
        <taxon>Cymbomonas</taxon>
    </lineage>
</organism>
<dbReference type="AlphaFoldDB" id="A0AAE0G9A9"/>
<feature type="compositionally biased region" description="Basic and acidic residues" evidence="1">
    <location>
        <begin position="180"/>
        <end position="190"/>
    </location>
</feature>
<dbReference type="Pfam" id="PF10263">
    <property type="entry name" value="SprT-like"/>
    <property type="match status" value="1"/>
</dbReference>
<feature type="compositionally biased region" description="Pro residues" evidence="1">
    <location>
        <begin position="591"/>
        <end position="603"/>
    </location>
</feature>
<feature type="region of interest" description="Disordered" evidence="1">
    <location>
        <begin position="268"/>
        <end position="289"/>
    </location>
</feature>
<dbReference type="PANTHER" id="PTHR23099:SF0">
    <property type="entry name" value="GERM CELL NUCLEAR ACIDIC PROTEIN"/>
    <property type="match status" value="1"/>
</dbReference>
<feature type="compositionally biased region" description="Polar residues" evidence="1">
    <location>
        <begin position="417"/>
        <end position="427"/>
    </location>
</feature>
<proteinExistence type="predicted"/>
<dbReference type="Proteomes" id="UP001190700">
    <property type="component" value="Unassembled WGS sequence"/>
</dbReference>
<dbReference type="InterPro" id="IPR006640">
    <property type="entry name" value="SprT-like_domain"/>
</dbReference>
<feature type="compositionally biased region" description="Polar residues" evidence="1">
    <location>
        <begin position="145"/>
        <end position="162"/>
    </location>
</feature>
<keyword evidence="4" id="KW-1185">Reference proteome</keyword>
<feature type="region of interest" description="Disordered" evidence="1">
    <location>
        <begin position="55"/>
        <end position="227"/>
    </location>
</feature>
<dbReference type="GO" id="GO:0006950">
    <property type="term" value="P:response to stress"/>
    <property type="evidence" value="ECO:0007669"/>
    <property type="project" value="UniProtKB-ARBA"/>
</dbReference>
<evidence type="ECO:0000259" key="2">
    <source>
        <dbReference type="SMART" id="SM00731"/>
    </source>
</evidence>
<feature type="compositionally biased region" description="Polar residues" evidence="1">
    <location>
        <begin position="169"/>
        <end position="178"/>
    </location>
</feature>
<dbReference type="GO" id="GO:0005634">
    <property type="term" value="C:nucleus"/>
    <property type="evidence" value="ECO:0007669"/>
    <property type="project" value="TreeGrafter"/>
</dbReference>
<feature type="compositionally biased region" description="Polar residues" evidence="1">
    <location>
        <begin position="345"/>
        <end position="355"/>
    </location>
</feature>
<feature type="compositionally biased region" description="Acidic residues" evidence="1">
    <location>
        <begin position="452"/>
        <end position="461"/>
    </location>
</feature>
<dbReference type="CDD" id="cd00084">
    <property type="entry name" value="HMG-box_SF"/>
    <property type="match status" value="1"/>
</dbReference>
<evidence type="ECO:0000256" key="1">
    <source>
        <dbReference type="SAM" id="MobiDB-lite"/>
    </source>
</evidence>
<feature type="domain" description="SprT-like" evidence="2">
    <location>
        <begin position="634"/>
        <end position="791"/>
    </location>
</feature>
<feature type="compositionally biased region" description="Polar residues" evidence="1">
    <location>
        <begin position="211"/>
        <end position="227"/>
    </location>
</feature>
<feature type="compositionally biased region" description="Basic and acidic residues" evidence="1">
    <location>
        <begin position="356"/>
        <end position="368"/>
    </location>
</feature>
<comment type="caution">
    <text evidence="3">The sequence shown here is derived from an EMBL/GenBank/DDBJ whole genome shotgun (WGS) entry which is preliminary data.</text>
</comment>
<name>A0AAE0G9A9_9CHLO</name>
<accession>A0AAE0G9A9</accession>